<evidence type="ECO:0000256" key="4">
    <source>
        <dbReference type="ARBA" id="ARBA00012483"/>
    </source>
</evidence>
<evidence type="ECO:0000256" key="6">
    <source>
        <dbReference type="ARBA" id="ARBA00022679"/>
    </source>
</evidence>
<dbReference type="GO" id="GO:0061630">
    <property type="term" value="F:ubiquitin protein ligase activity"/>
    <property type="evidence" value="ECO:0007669"/>
    <property type="project" value="UniProtKB-EC"/>
</dbReference>
<dbReference type="EC" id="2.3.2.27" evidence="4 15"/>
<keyword evidence="10 15" id="KW-0833">Ubl conjugation pathway</keyword>
<dbReference type="InterPro" id="IPR014857">
    <property type="entry name" value="Nse1_RING_C4HC3-type"/>
</dbReference>
<evidence type="ECO:0000313" key="18">
    <source>
        <dbReference type="EMBL" id="KAG6438080.1"/>
    </source>
</evidence>
<evidence type="ECO:0000256" key="16">
    <source>
        <dbReference type="SAM" id="MobiDB-lite"/>
    </source>
</evidence>
<feature type="domain" description="Non-structural maintenance of chromosomes element 1 RING C4HC3-type" evidence="17">
    <location>
        <begin position="244"/>
        <end position="277"/>
    </location>
</feature>
<accession>A0A8X8YXR3</accession>
<evidence type="ECO:0000256" key="3">
    <source>
        <dbReference type="ARBA" id="ARBA00010258"/>
    </source>
</evidence>
<comment type="catalytic activity">
    <reaction evidence="1 15">
        <text>S-ubiquitinyl-[E2 ubiquitin-conjugating enzyme]-L-cysteine + [acceptor protein]-L-lysine = [E2 ubiquitin-conjugating enzyme]-L-cysteine + N(6)-ubiquitinyl-[acceptor protein]-L-lysine.</text>
        <dbReference type="EC" id="2.3.2.27"/>
    </reaction>
</comment>
<dbReference type="GO" id="GO:0008270">
    <property type="term" value="F:zinc ion binding"/>
    <property type="evidence" value="ECO:0007669"/>
    <property type="project" value="UniProtKB-KW"/>
</dbReference>
<evidence type="ECO:0000256" key="14">
    <source>
        <dbReference type="ARBA" id="ARBA00023242"/>
    </source>
</evidence>
<dbReference type="AlphaFoldDB" id="A0A8X8YXR3"/>
<dbReference type="InterPro" id="IPR011513">
    <property type="entry name" value="Nse1"/>
</dbReference>
<evidence type="ECO:0000256" key="10">
    <source>
        <dbReference type="ARBA" id="ARBA00022786"/>
    </source>
</evidence>
<dbReference type="Gene3D" id="3.90.1150.220">
    <property type="match status" value="1"/>
</dbReference>
<comment type="similarity">
    <text evidence="3 15">Belongs to the NSE1 family.</text>
</comment>
<evidence type="ECO:0000256" key="2">
    <source>
        <dbReference type="ARBA" id="ARBA00004123"/>
    </source>
</evidence>
<dbReference type="InterPro" id="IPR036388">
    <property type="entry name" value="WH-like_DNA-bd_sf"/>
</dbReference>
<comment type="caution">
    <text evidence="18">The sequence shown here is derived from an EMBL/GenBank/DDBJ whole genome shotgun (WGS) entry which is preliminary data.</text>
</comment>
<dbReference type="PANTHER" id="PTHR20973">
    <property type="entry name" value="NON-SMC ELEMENT 1-RELATED"/>
    <property type="match status" value="1"/>
</dbReference>
<evidence type="ECO:0000256" key="7">
    <source>
        <dbReference type="ARBA" id="ARBA00022723"/>
    </source>
</evidence>
<name>A0A8X8YXR3_SALSN</name>
<protein>
    <recommendedName>
        <fullName evidence="5 15">Non-structural maintenance of chromosomes element 1 homolog</fullName>
        <ecNumber evidence="4 15">2.3.2.27</ecNumber>
    </recommendedName>
</protein>
<keyword evidence="7 15" id="KW-0479">Metal-binding</keyword>
<dbReference type="Gene3D" id="1.10.10.10">
    <property type="entry name" value="Winged helix-like DNA-binding domain superfamily/Winged helix DNA-binding domain"/>
    <property type="match status" value="1"/>
</dbReference>
<keyword evidence="19" id="KW-1185">Reference proteome</keyword>
<comment type="subcellular location">
    <subcellularLocation>
        <location evidence="2 15">Nucleus</location>
    </subcellularLocation>
</comment>
<feature type="compositionally biased region" description="Polar residues" evidence="16">
    <location>
        <begin position="331"/>
        <end position="340"/>
    </location>
</feature>
<evidence type="ECO:0000256" key="13">
    <source>
        <dbReference type="ARBA" id="ARBA00023204"/>
    </source>
</evidence>
<reference evidence="18" key="1">
    <citation type="submission" date="2018-01" db="EMBL/GenBank/DDBJ databases">
        <authorList>
            <person name="Mao J.F."/>
        </authorList>
    </citation>
    <scope>NUCLEOTIDE SEQUENCE</scope>
    <source>
        <strain evidence="18">Huo1</strain>
        <tissue evidence="18">Leaf</tissue>
    </source>
</reference>
<evidence type="ECO:0000256" key="1">
    <source>
        <dbReference type="ARBA" id="ARBA00000900"/>
    </source>
</evidence>
<dbReference type="GO" id="GO:0000724">
    <property type="term" value="P:double-strand break repair via homologous recombination"/>
    <property type="evidence" value="ECO:0007669"/>
    <property type="project" value="TreeGrafter"/>
</dbReference>
<keyword evidence="9 15" id="KW-0863">Zinc-finger</keyword>
<dbReference type="Proteomes" id="UP000298416">
    <property type="component" value="Unassembled WGS sequence"/>
</dbReference>
<evidence type="ECO:0000313" key="19">
    <source>
        <dbReference type="Proteomes" id="UP000298416"/>
    </source>
</evidence>
<dbReference type="GO" id="GO:0030915">
    <property type="term" value="C:Smc5-Smc6 complex"/>
    <property type="evidence" value="ECO:0007669"/>
    <property type="project" value="UniProtKB-UniRule"/>
</dbReference>
<comment type="subunit">
    <text evidence="15">Component of the Smc5-Smc6 complex.</text>
</comment>
<dbReference type="Pfam" id="PF08746">
    <property type="entry name" value="zf-RING-like"/>
    <property type="match status" value="1"/>
</dbReference>
<evidence type="ECO:0000256" key="9">
    <source>
        <dbReference type="ARBA" id="ARBA00022771"/>
    </source>
</evidence>
<sequence>MAALSWRHHTLIQSLLSRGPLKEDDFASIFSQLTVKNSGSRKQQERKLFNEYLKKINAEFSCVQLELRACRNQYDGHVYYGVVNNVEDDQSKLGTKYTVPQIAFYKGIVEAIIHDAEGEGCIYNTAALNIRLESQVHGATDSQSQGGAVQIPPAFKNFSMSQKEKTLDQLVNDQWLCSTPEGKIGIGVRSFLDLRSWFRTNEVPSCEVCNEAAIKPVIGMLTLPLYRVYSKGYLFFGSRLSGLAQLCPNEACNVRLHSYCLEKKFSGQRGEKVCSGCGTQLQGSTVKAELVEEITNADVHLQNSQQAESSRKRSRRSNREANADIDDTGDDSSLTSATMSKTKRVTRSSGRLTSSCKCCFSANGSLADFVVRCWMTSI</sequence>
<keyword evidence="11 15" id="KW-0862">Zinc</keyword>
<evidence type="ECO:0000259" key="17">
    <source>
        <dbReference type="Pfam" id="PF08746"/>
    </source>
</evidence>
<keyword evidence="13 15" id="KW-0234">DNA repair</keyword>
<keyword evidence="8 15" id="KW-0227">DNA damage</keyword>
<organism evidence="18">
    <name type="scientific">Salvia splendens</name>
    <name type="common">Scarlet sage</name>
    <dbReference type="NCBI Taxonomy" id="180675"/>
    <lineage>
        <taxon>Eukaryota</taxon>
        <taxon>Viridiplantae</taxon>
        <taxon>Streptophyta</taxon>
        <taxon>Embryophyta</taxon>
        <taxon>Tracheophyta</taxon>
        <taxon>Spermatophyta</taxon>
        <taxon>Magnoliopsida</taxon>
        <taxon>eudicotyledons</taxon>
        <taxon>Gunneridae</taxon>
        <taxon>Pentapetalae</taxon>
        <taxon>asterids</taxon>
        <taxon>lamiids</taxon>
        <taxon>Lamiales</taxon>
        <taxon>Lamiaceae</taxon>
        <taxon>Nepetoideae</taxon>
        <taxon>Mentheae</taxon>
        <taxon>Salviinae</taxon>
        <taxon>Salvia</taxon>
        <taxon>Salvia subgen. Calosphace</taxon>
        <taxon>core Calosphace</taxon>
    </lineage>
</organism>
<evidence type="ECO:0000256" key="12">
    <source>
        <dbReference type="ARBA" id="ARBA00023172"/>
    </source>
</evidence>
<evidence type="ECO:0000256" key="15">
    <source>
        <dbReference type="RuleBase" id="RU368018"/>
    </source>
</evidence>
<dbReference type="Pfam" id="PF07574">
    <property type="entry name" value="SMC_Nse1"/>
    <property type="match status" value="1"/>
</dbReference>
<evidence type="ECO:0000256" key="11">
    <source>
        <dbReference type="ARBA" id="ARBA00022833"/>
    </source>
</evidence>
<evidence type="ECO:0000256" key="5">
    <source>
        <dbReference type="ARBA" id="ARBA00019422"/>
    </source>
</evidence>
<evidence type="ECO:0000256" key="8">
    <source>
        <dbReference type="ARBA" id="ARBA00022763"/>
    </source>
</evidence>
<dbReference type="GO" id="GO:0005634">
    <property type="term" value="C:nucleus"/>
    <property type="evidence" value="ECO:0007669"/>
    <property type="project" value="UniProtKB-SubCell"/>
</dbReference>
<dbReference type="EMBL" id="PNBA02000001">
    <property type="protein sequence ID" value="KAG6438080.1"/>
    <property type="molecule type" value="Genomic_DNA"/>
</dbReference>
<keyword evidence="14 15" id="KW-0539">Nucleus</keyword>
<dbReference type="InterPro" id="IPR013083">
    <property type="entry name" value="Znf_RING/FYVE/PHD"/>
</dbReference>
<proteinExistence type="inferred from homology"/>
<dbReference type="PANTHER" id="PTHR20973:SF0">
    <property type="entry name" value="NON-STRUCTURAL MAINTENANCE OF CHROMOSOMES ELEMENT 1 HOMOLOG"/>
    <property type="match status" value="1"/>
</dbReference>
<keyword evidence="12 15" id="KW-0233">DNA recombination</keyword>
<reference evidence="18" key="2">
    <citation type="submission" date="2020-08" db="EMBL/GenBank/DDBJ databases">
        <title>Plant Genome Project.</title>
        <authorList>
            <person name="Zhang R.-G."/>
        </authorList>
    </citation>
    <scope>NUCLEOTIDE SEQUENCE</scope>
    <source>
        <strain evidence="18">Huo1</strain>
        <tissue evidence="18">Leaf</tissue>
    </source>
</reference>
<feature type="region of interest" description="Disordered" evidence="16">
    <location>
        <begin position="302"/>
        <end position="346"/>
    </location>
</feature>
<dbReference type="Gene3D" id="3.30.40.10">
    <property type="entry name" value="Zinc/RING finger domain, C3HC4 (zinc finger)"/>
    <property type="match status" value="1"/>
</dbReference>
<keyword evidence="6 15" id="KW-0808">Transferase</keyword>
<gene>
    <name evidence="18" type="ORF">SASPL_103016</name>
</gene>